<dbReference type="PANTHER" id="PTHR35307">
    <property type="entry name" value="PROTEIN, PUTATIVE-RELATED"/>
    <property type="match status" value="1"/>
</dbReference>
<reference evidence="3" key="1">
    <citation type="submission" date="2018-01" db="EMBL/GenBank/DDBJ databases">
        <authorList>
            <person name="Mao J.F."/>
        </authorList>
    </citation>
    <scope>NUCLEOTIDE SEQUENCE</scope>
    <source>
        <strain evidence="3">Huo1</strain>
        <tissue evidence="3">Leaf</tissue>
    </source>
</reference>
<keyword evidence="1" id="KW-0175">Coiled coil</keyword>
<sequence>MDSDSDTTVQKKLDAAMPWVGLYIAAASTVCILAMLADAFNSFRRKKLWFPCKYTSLNASSLTLLAVAMKLPMDLNTVMINTATDASAKFTSLLFMSTALNTLMPSLGSMNDKELLTNCVGLALLVVTITANVSIHTIEVQRLLSQAMIPSVVMLVSLAMLVCLALSVSVMKRSLKLKYEEKHREALEKEEELVEAFKMDDQRRQMMKYWVMAESSCPQFVIARSSVCAASSMITFFFVIMYTFVNVIHGIIKYVPGKTPYGIYTKRIIEIQFYGAGIAVIVAMLRWFVTVRFRCSSTNTWMIESYWIQTLSDCRNSSAGIKIGPNRWGKCLLDAKWCALTFCIGVQCFIVLASKTLIFFSSFMVAPFVLCCSHINKLARRHHDTSSGGDNMDLNYLSSYVLLLDGEVKLPTSLVRSMCLEADGMIQIGRVKKPSNLINLLSKSDSSNTSQITTLVLGLAHDCWTLLVVTLTSIALALPNISQHQRKQLLSSVSEGLPLAKVVEKTLDTNAKLKSIRNAASATWVELLVYSKWVEIDLRTGFVWCRNSKQVLQELSDKAEEIVLESQDSNMGNPLNFPARVVAANSMYRICQTILLSYGEEESCEEMWERLCVMIADVFSACLTNLPYAITKMCHQSCIEKRNNNVREAFLLLGKTEEVVGIVRQQRRLCIDHNEEALTLSSMNDLAVTVDC</sequence>
<keyword evidence="2" id="KW-0472">Membrane</keyword>
<keyword evidence="2" id="KW-1133">Transmembrane helix</keyword>
<name>A0A8X8ZUL1_SALSN</name>
<feature type="transmembrane region" description="Helical" evidence="2">
    <location>
        <begin position="115"/>
        <end position="135"/>
    </location>
</feature>
<dbReference type="PANTHER" id="PTHR35307:SF3">
    <property type="entry name" value="DUF4220 DOMAIN-CONTAINING PROTEIN"/>
    <property type="match status" value="1"/>
</dbReference>
<dbReference type="AlphaFoldDB" id="A0A8X8ZUL1"/>
<reference evidence="3" key="2">
    <citation type="submission" date="2020-08" db="EMBL/GenBank/DDBJ databases">
        <title>Plant Genome Project.</title>
        <authorList>
            <person name="Zhang R.-G."/>
        </authorList>
    </citation>
    <scope>NUCLEOTIDE SEQUENCE</scope>
    <source>
        <strain evidence="3">Huo1</strain>
        <tissue evidence="3">Leaf</tissue>
    </source>
</reference>
<feature type="transmembrane region" description="Helical" evidence="2">
    <location>
        <begin position="147"/>
        <end position="168"/>
    </location>
</feature>
<keyword evidence="2" id="KW-0812">Transmembrane</keyword>
<proteinExistence type="predicted"/>
<keyword evidence="4" id="KW-1185">Reference proteome</keyword>
<accession>A0A8X8ZUL1</accession>
<dbReference type="OrthoDB" id="917703at2759"/>
<evidence type="ECO:0000313" key="3">
    <source>
        <dbReference type="EMBL" id="KAG6419027.1"/>
    </source>
</evidence>
<feature type="transmembrane region" description="Helical" evidence="2">
    <location>
        <begin position="337"/>
        <end position="370"/>
    </location>
</feature>
<organism evidence="3">
    <name type="scientific">Salvia splendens</name>
    <name type="common">Scarlet sage</name>
    <dbReference type="NCBI Taxonomy" id="180675"/>
    <lineage>
        <taxon>Eukaryota</taxon>
        <taxon>Viridiplantae</taxon>
        <taxon>Streptophyta</taxon>
        <taxon>Embryophyta</taxon>
        <taxon>Tracheophyta</taxon>
        <taxon>Spermatophyta</taxon>
        <taxon>Magnoliopsida</taxon>
        <taxon>eudicotyledons</taxon>
        <taxon>Gunneridae</taxon>
        <taxon>Pentapetalae</taxon>
        <taxon>asterids</taxon>
        <taxon>lamiids</taxon>
        <taxon>Lamiales</taxon>
        <taxon>Lamiaceae</taxon>
        <taxon>Nepetoideae</taxon>
        <taxon>Mentheae</taxon>
        <taxon>Salviinae</taxon>
        <taxon>Salvia</taxon>
        <taxon>Salvia subgen. Calosphace</taxon>
        <taxon>core Calosphace</taxon>
    </lineage>
</organism>
<feature type="transmembrane region" description="Helical" evidence="2">
    <location>
        <begin position="271"/>
        <end position="289"/>
    </location>
</feature>
<feature type="transmembrane region" description="Helical" evidence="2">
    <location>
        <begin position="227"/>
        <end position="251"/>
    </location>
</feature>
<comment type="caution">
    <text evidence="3">The sequence shown here is derived from an EMBL/GenBank/DDBJ whole genome shotgun (WGS) entry which is preliminary data.</text>
</comment>
<dbReference type="Proteomes" id="UP000298416">
    <property type="component" value="Unassembled WGS sequence"/>
</dbReference>
<dbReference type="EMBL" id="PNBA02000007">
    <property type="protein sequence ID" value="KAG6419027.1"/>
    <property type="molecule type" value="Genomic_DNA"/>
</dbReference>
<evidence type="ECO:0000313" key="4">
    <source>
        <dbReference type="Proteomes" id="UP000298416"/>
    </source>
</evidence>
<feature type="transmembrane region" description="Helical" evidence="2">
    <location>
        <begin position="20"/>
        <end position="40"/>
    </location>
</feature>
<evidence type="ECO:0000256" key="1">
    <source>
        <dbReference type="SAM" id="Coils"/>
    </source>
</evidence>
<feature type="coiled-coil region" evidence="1">
    <location>
        <begin position="172"/>
        <end position="200"/>
    </location>
</feature>
<gene>
    <name evidence="3" type="ORF">SASPL_121235</name>
</gene>
<evidence type="ECO:0000256" key="2">
    <source>
        <dbReference type="SAM" id="Phobius"/>
    </source>
</evidence>
<protein>
    <submittedName>
        <fullName evidence="3">Uncharacterized protein</fullName>
    </submittedName>
</protein>